<feature type="domain" description="MOSC" evidence="1">
    <location>
        <begin position="148"/>
        <end position="295"/>
    </location>
</feature>
<gene>
    <name evidence="2" type="ORF">G7K_3616-t1</name>
</gene>
<dbReference type="PANTHER" id="PTHR14237">
    <property type="entry name" value="MOLYBDOPTERIN COFACTOR SULFURASE MOSC"/>
    <property type="match status" value="1"/>
</dbReference>
<protein>
    <recommendedName>
        <fullName evidence="1">MOSC domain-containing protein</fullName>
    </recommendedName>
</protein>
<sequence>MPHSELHLEVSQVFVYPIKSCRGISLPSARLGDTGFAHDRQFMIVRVMPNGTYNMCTMRDTPRMAWIHTALEVEDGVEILVIQVEGADDFVTIPMFPSAKYLAHCPIIDTKVWAAPVDAYEMPTVCSEYLSEFLGFECKLVYRGPTERPVRGNLPPSSADNAKPIVAYADGQPFLIATEESFEDLNSRLPQLLPSIIRFRPNIVLKGVPRAWAEDDWTKIRIGGTVFHLTSRCPRCRLPNLDLETAVPDEAQPYKTLQGFRRIDPGSKYTPCFGMNAVANAFDGEIAVGDKAEVLSLGEHFYMKPQV</sequence>
<dbReference type="RefSeq" id="XP_019023205.1">
    <property type="nucleotide sequence ID" value="XM_019171293.1"/>
</dbReference>
<dbReference type="EMBL" id="BACD03000023">
    <property type="protein sequence ID" value="GAO49466.1"/>
    <property type="molecule type" value="Genomic_DNA"/>
</dbReference>
<dbReference type="InterPro" id="IPR005303">
    <property type="entry name" value="MOCOS_middle"/>
</dbReference>
<dbReference type="SUPFAM" id="SSF141673">
    <property type="entry name" value="MOSC N-terminal domain-like"/>
    <property type="match status" value="1"/>
</dbReference>
<dbReference type="PROSITE" id="PS51340">
    <property type="entry name" value="MOSC"/>
    <property type="match status" value="1"/>
</dbReference>
<organism evidence="2 3">
    <name type="scientific">Saitoella complicata (strain BCRC 22490 / CBS 7301 / JCM 7358 / NBRC 10748 / NRRL Y-17804)</name>
    <dbReference type="NCBI Taxonomy" id="698492"/>
    <lineage>
        <taxon>Eukaryota</taxon>
        <taxon>Fungi</taxon>
        <taxon>Dikarya</taxon>
        <taxon>Ascomycota</taxon>
        <taxon>Taphrinomycotina</taxon>
        <taxon>Taphrinomycotina incertae sedis</taxon>
        <taxon>Saitoella</taxon>
    </lineage>
</organism>
<dbReference type="Pfam" id="PF03473">
    <property type="entry name" value="MOSC"/>
    <property type="match status" value="1"/>
</dbReference>
<reference evidence="2 3" key="3">
    <citation type="journal article" date="2015" name="Genome Announc.">
        <title>Draft Genome Sequence of the Archiascomycetous Yeast Saitoella complicata.</title>
        <authorList>
            <person name="Yamauchi K."/>
            <person name="Kondo S."/>
            <person name="Hamamoto M."/>
            <person name="Takahashi Y."/>
            <person name="Ogura Y."/>
            <person name="Hayashi T."/>
            <person name="Nishida H."/>
        </authorList>
    </citation>
    <scope>NUCLEOTIDE SEQUENCE [LARGE SCALE GENOMIC DNA]</scope>
    <source>
        <strain evidence="2 3">NRRL Y-17804</strain>
    </source>
</reference>
<keyword evidence="3" id="KW-1185">Reference proteome</keyword>
<comment type="caution">
    <text evidence="2">The sequence shown here is derived from an EMBL/GenBank/DDBJ whole genome shotgun (WGS) entry which is preliminary data.</text>
</comment>
<dbReference type="SUPFAM" id="SSF50800">
    <property type="entry name" value="PK beta-barrel domain-like"/>
    <property type="match status" value="1"/>
</dbReference>
<reference evidence="2 3" key="2">
    <citation type="journal article" date="2014" name="J. Gen. Appl. Microbiol.">
        <title>The early diverging ascomycetous budding yeast Saitoella complicata has three histone deacetylases belonging to the Clr6, Hos2, and Rpd3 lineages.</title>
        <authorList>
            <person name="Nishida H."/>
            <person name="Matsumoto T."/>
            <person name="Kondo S."/>
            <person name="Hamamoto M."/>
            <person name="Yoshikawa H."/>
        </authorList>
    </citation>
    <scope>NUCLEOTIDE SEQUENCE [LARGE SCALE GENOMIC DNA]</scope>
    <source>
        <strain evidence="2 3">NRRL Y-17804</strain>
    </source>
</reference>
<proteinExistence type="predicted"/>
<evidence type="ECO:0000313" key="2">
    <source>
        <dbReference type="EMBL" id="GAO49466.1"/>
    </source>
</evidence>
<dbReference type="Proteomes" id="UP000033140">
    <property type="component" value="Unassembled WGS sequence"/>
</dbReference>
<dbReference type="STRING" id="698492.A0A0E9NIG9"/>
<dbReference type="PANTHER" id="PTHR14237:SF19">
    <property type="entry name" value="MITOCHONDRIAL AMIDOXIME REDUCING COMPONENT 1"/>
    <property type="match status" value="1"/>
</dbReference>
<dbReference type="GO" id="GO:0030151">
    <property type="term" value="F:molybdenum ion binding"/>
    <property type="evidence" value="ECO:0007669"/>
    <property type="project" value="InterPro"/>
</dbReference>
<evidence type="ECO:0000313" key="3">
    <source>
        <dbReference type="Proteomes" id="UP000033140"/>
    </source>
</evidence>
<dbReference type="Pfam" id="PF03476">
    <property type="entry name" value="MOSC_N"/>
    <property type="match status" value="1"/>
</dbReference>
<reference evidence="2 3" key="1">
    <citation type="journal article" date="2011" name="J. Gen. Appl. Microbiol.">
        <title>Draft genome sequencing of the enigmatic yeast Saitoella complicata.</title>
        <authorList>
            <person name="Nishida H."/>
            <person name="Hamamoto M."/>
            <person name="Sugiyama J."/>
        </authorList>
    </citation>
    <scope>NUCLEOTIDE SEQUENCE [LARGE SCALE GENOMIC DNA]</scope>
    <source>
        <strain evidence="2 3">NRRL Y-17804</strain>
    </source>
</reference>
<dbReference type="InterPro" id="IPR005302">
    <property type="entry name" value="MoCF_Sase_C"/>
</dbReference>
<dbReference type="OrthoDB" id="17255at2759"/>
<accession>A0A0E9NIG9</accession>
<dbReference type="AlphaFoldDB" id="A0A0E9NIG9"/>
<name>A0A0E9NIG9_SAICN</name>
<dbReference type="OMA" id="ARQYPQM"/>
<dbReference type="GO" id="GO:0003824">
    <property type="term" value="F:catalytic activity"/>
    <property type="evidence" value="ECO:0007669"/>
    <property type="project" value="InterPro"/>
</dbReference>
<evidence type="ECO:0000259" key="1">
    <source>
        <dbReference type="PROSITE" id="PS51340"/>
    </source>
</evidence>
<dbReference type="GO" id="GO:0030170">
    <property type="term" value="F:pyridoxal phosphate binding"/>
    <property type="evidence" value="ECO:0007669"/>
    <property type="project" value="InterPro"/>
</dbReference>
<dbReference type="InterPro" id="IPR011037">
    <property type="entry name" value="Pyrv_Knase-like_insert_dom_sf"/>
</dbReference>